<dbReference type="PANTHER" id="PTHR32309:SF13">
    <property type="entry name" value="FERRIC ENTEROBACTIN TRANSPORT PROTEIN FEPE"/>
    <property type="match status" value="1"/>
</dbReference>
<keyword evidence="1" id="KW-0175">Coiled coil</keyword>
<feature type="compositionally biased region" description="Basic and acidic residues" evidence="2">
    <location>
        <begin position="135"/>
        <end position="151"/>
    </location>
</feature>
<dbReference type="GO" id="GO:0005886">
    <property type="term" value="C:plasma membrane"/>
    <property type="evidence" value="ECO:0007669"/>
    <property type="project" value="TreeGrafter"/>
</dbReference>
<dbReference type="PANTHER" id="PTHR32309">
    <property type="entry name" value="TYROSINE-PROTEIN KINASE"/>
    <property type="match status" value="1"/>
</dbReference>
<dbReference type="Proteomes" id="UP001163152">
    <property type="component" value="Chromosome"/>
</dbReference>
<keyword evidence="3" id="KW-0472">Membrane</keyword>
<feature type="transmembrane region" description="Helical" evidence="3">
    <location>
        <begin position="637"/>
        <end position="655"/>
    </location>
</feature>
<evidence type="ECO:0000313" key="4">
    <source>
        <dbReference type="EMBL" id="WAL62389.1"/>
    </source>
</evidence>
<dbReference type="AlphaFoldDB" id="A0A9E9C9A0"/>
<protein>
    <submittedName>
        <fullName evidence="4">Uncharacterized protein</fullName>
    </submittedName>
</protein>
<keyword evidence="5" id="KW-1185">Reference proteome</keyword>
<evidence type="ECO:0000256" key="3">
    <source>
        <dbReference type="SAM" id="Phobius"/>
    </source>
</evidence>
<dbReference type="RefSeq" id="WP_268612729.1">
    <property type="nucleotide sequence ID" value="NZ_CP113797.1"/>
</dbReference>
<evidence type="ECO:0000256" key="1">
    <source>
        <dbReference type="SAM" id="Coils"/>
    </source>
</evidence>
<name>A0A9E9C9A0_9CYAN</name>
<dbReference type="GO" id="GO:0004713">
    <property type="term" value="F:protein tyrosine kinase activity"/>
    <property type="evidence" value="ECO:0007669"/>
    <property type="project" value="TreeGrafter"/>
</dbReference>
<evidence type="ECO:0000313" key="5">
    <source>
        <dbReference type="Proteomes" id="UP001163152"/>
    </source>
</evidence>
<evidence type="ECO:0000256" key="2">
    <source>
        <dbReference type="SAM" id="MobiDB-lite"/>
    </source>
</evidence>
<dbReference type="KEGG" id="tsin:OXH18_10485"/>
<keyword evidence="3" id="KW-1133">Transmembrane helix</keyword>
<accession>A0A9E9C9A0</accession>
<feature type="region of interest" description="Disordered" evidence="2">
    <location>
        <begin position="117"/>
        <end position="155"/>
    </location>
</feature>
<proteinExistence type="predicted"/>
<gene>
    <name evidence="4" type="ORF">OXH18_10485</name>
</gene>
<keyword evidence="3" id="KW-0812">Transmembrane</keyword>
<dbReference type="InterPro" id="IPR050445">
    <property type="entry name" value="Bact_polysacc_biosynth/exp"/>
</dbReference>
<sequence length="670" mass="74857">MKINQTKLLTVLLRHRRSVASSPTDSNLCPIFDVSLSDIPELVKLLDQADRILQSIEVDSLISDAQMAAAFSEIDIMLRLAEVEPTLSDLQLIQSLEAIDQMLWAMEAEAVALTASKRQQPDTGLIDTPQPLNEVKLESTPETEPEAKPEAEPETLVVASVPTSSSQLSLPSAHLVDVAQSCSDTSIVAVSQASVEDAVPINNQNPDQNPGNVQSTTRSFAIPRQVGIAAGVTIAVTAGTAGQVANRVPEYEGTFQLVVQTQAPQDGVAATPQIDDTNQRISETQIRILESPRLLDPIIEQLQAEHPDLDFQRFSENLDITVKGDRHLEVRYRDTDSQRVQLVLEQLAKTYVDYNNESCRDSACQGLKFIDAQIPQAQQRVSELRDQIQRFHQQHGLKNLEMQVRLFSARSAEIAKQEAELSGKLANARRDYEELQMRMALQPDESIAQAILDRDGQYQALLKQFRELDRQIVTALSSYQAEDEALRSLRAQHQTVAAQLGQEMVNTLERYVTNPASNLQDPVFQEPELLKLLQQSISTVHQINLMEMRQQTIAEAQKSVTQRKQELATVLRQYGDLRQQLQAETKILQQYFDQREELQAQVPPQQMTWQLVSAPELIKTPSGEPVRNYFYDLEKDLGSAAVFGALIGVAIAVVTKEKRSRSYTDLRVAQ</sequence>
<reference evidence="4" key="1">
    <citation type="submission" date="2022-12" db="EMBL/GenBank/DDBJ databases">
        <title>Polyphasic identification of a Novel Hot-Spring Cyanobacterium Ocullathermofonsia sinensis gen nov. sp. nov. and Genomic Insights on its Adaptations to the Thermal Habitat.</title>
        <authorList>
            <person name="Daroch M."/>
            <person name="Tang J."/>
            <person name="Jiang Y."/>
        </authorList>
    </citation>
    <scope>NUCLEOTIDE SEQUENCE</scope>
    <source>
        <strain evidence="4">PKUAC-SCTA174</strain>
    </source>
</reference>
<dbReference type="EMBL" id="CP113797">
    <property type="protein sequence ID" value="WAL62389.1"/>
    <property type="molecule type" value="Genomic_DNA"/>
</dbReference>
<feature type="coiled-coil region" evidence="1">
    <location>
        <begin position="367"/>
        <end position="394"/>
    </location>
</feature>
<organism evidence="4 5">
    <name type="scientific">Thermocoleostomius sinensis A174</name>
    <dbReference type="NCBI Taxonomy" id="2016057"/>
    <lineage>
        <taxon>Bacteria</taxon>
        <taxon>Bacillati</taxon>
        <taxon>Cyanobacteriota</taxon>
        <taxon>Cyanophyceae</taxon>
        <taxon>Oculatellales</taxon>
        <taxon>Oculatellaceae</taxon>
        <taxon>Thermocoleostomius</taxon>
    </lineage>
</organism>